<reference evidence="1" key="2">
    <citation type="journal article" date="2015" name="Data Brief">
        <title>Shoot transcriptome of the giant reed, Arundo donax.</title>
        <authorList>
            <person name="Barrero R.A."/>
            <person name="Guerrero F.D."/>
            <person name="Moolhuijzen P."/>
            <person name="Goolsby J.A."/>
            <person name="Tidwell J."/>
            <person name="Bellgard S.E."/>
            <person name="Bellgard M.I."/>
        </authorList>
    </citation>
    <scope>NUCLEOTIDE SEQUENCE</scope>
    <source>
        <tissue evidence="1">Shoot tissue taken approximately 20 cm above the soil surface</tissue>
    </source>
</reference>
<organism evidence="1">
    <name type="scientific">Arundo donax</name>
    <name type="common">Giant reed</name>
    <name type="synonym">Donax arundinaceus</name>
    <dbReference type="NCBI Taxonomy" id="35708"/>
    <lineage>
        <taxon>Eukaryota</taxon>
        <taxon>Viridiplantae</taxon>
        <taxon>Streptophyta</taxon>
        <taxon>Embryophyta</taxon>
        <taxon>Tracheophyta</taxon>
        <taxon>Spermatophyta</taxon>
        <taxon>Magnoliopsida</taxon>
        <taxon>Liliopsida</taxon>
        <taxon>Poales</taxon>
        <taxon>Poaceae</taxon>
        <taxon>PACMAD clade</taxon>
        <taxon>Arundinoideae</taxon>
        <taxon>Arundineae</taxon>
        <taxon>Arundo</taxon>
    </lineage>
</organism>
<dbReference type="AlphaFoldDB" id="A0A0A8YEL9"/>
<evidence type="ECO:0000313" key="1">
    <source>
        <dbReference type="EMBL" id="JAD23605.1"/>
    </source>
</evidence>
<reference evidence="1" key="1">
    <citation type="submission" date="2014-09" db="EMBL/GenBank/DDBJ databases">
        <authorList>
            <person name="Magalhaes I.L.F."/>
            <person name="Oliveira U."/>
            <person name="Santos F.R."/>
            <person name="Vidigal T.H.D.A."/>
            <person name="Brescovit A.D."/>
            <person name="Santos A.J."/>
        </authorList>
    </citation>
    <scope>NUCLEOTIDE SEQUENCE</scope>
    <source>
        <tissue evidence="1">Shoot tissue taken approximately 20 cm above the soil surface</tissue>
    </source>
</reference>
<sequence>MYILPYNAVIRPNKKVDTRRQRSVY</sequence>
<dbReference type="EMBL" id="GBRH01274290">
    <property type="protein sequence ID" value="JAD23605.1"/>
    <property type="molecule type" value="Transcribed_RNA"/>
</dbReference>
<proteinExistence type="predicted"/>
<protein>
    <submittedName>
        <fullName evidence="1">Uncharacterized protein</fullName>
    </submittedName>
</protein>
<name>A0A0A8YEL9_ARUDO</name>
<accession>A0A0A8YEL9</accession>